<gene>
    <name evidence="2" type="ORF">KNV97_20135</name>
</gene>
<accession>A0A975YND2</accession>
<evidence type="ECO:0000256" key="1">
    <source>
        <dbReference type="SAM" id="Phobius"/>
    </source>
</evidence>
<dbReference type="EMBL" id="CP076643">
    <property type="protein sequence ID" value="QXO17628.1"/>
    <property type="molecule type" value="Genomic_DNA"/>
</dbReference>
<keyword evidence="1" id="KW-0472">Membrane</keyword>
<keyword evidence="1" id="KW-1133">Transmembrane helix</keyword>
<dbReference type="AlphaFoldDB" id="A0A975YND2"/>
<dbReference type="Proteomes" id="UP000694232">
    <property type="component" value="Chromosome 1"/>
</dbReference>
<protein>
    <submittedName>
        <fullName evidence="2">PilN domain-containing protein</fullName>
    </submittedName>
</protein>
<dbReference type="PANTHER" id="PTHR40278:SF1">
    <property type="entry name" value="DNA UTILIZATION PROTEIN HOFN"/>
    <property type="match status" value="1"/>
</dbReference>
<dbReference type="InterPro" id="IPR007813">
    <property type="entry name" value="PilN"/>
</dbReference>
<organism evidence="2 3">
    <name type="scientific">Vibrio ostreae</name>
    <dbReference type="NCBI Taxonomy" id="2841925"/>
    <lineage>
        <taxon>Bacteria</taxon>
        <taxon>Pseudomonadati</taxon>
        <taxon>Pseudomonadota</taxon>
        <taxon>Gammaproteobacteria</taxon>
        <taxon>Vibrionales</taxon>
        <taxon>Vibrionaceae</taxon>
        <taxon>Vibrio</taxon>
    </lineage>
</organism>
<evidence type="ECO:0000313" key="2">
    <source>
        <dbReference type="EMBL" id="QXO17628.1"/>
    </source>
</evidence>
<dbReference type="PANTHER" id="PTHR40278">
    <property type="entry name" value="DNA UTILIZATION PROTEIN HOFN"/>
    <property type="match status" value="1"/>
</dbReference>
<proteinExistence type="predicted"/>
<name>A0A975YND2_9VIBR</name>
<dbReference type="RefSeq" id="WP_218562649.1">
    <property type="nucleotide sequence ID" value="NZ_CP076643.1"/>
</dbReference>
<sequence length="187" mass="21344">MSAEVNFLPWREHQRVAAQHRFVAASLAAVMFGLVLLALVAWQQQSRITQRQQQLSALQLQSAQLARYPQQLAEWQHKLARSRAHQESRQQLLDQRHHAERLMQQLASTVPPGVYLDSVIQSVAVVEVRGVSLAADHLHNLLEQLQEARSVSAVNIELIAAPEHRFGSIYQPFELSFRWQPERAVQP</sequence>
<dbReference type="InterPro" id="IPR052534">
    <property type="entry name" value="Extracell_DNA_Util/SecSys_Comp"/>
</dbReference>
<evidence type="ECO:0000313" key="3">
    <source>
        <dbReference type="Proteomes" id="UP000694232"/>
    </source>
</evidence>
<reference evidence="2" key="1">
    <citation type="submission" date="2021-06" db="EMBL/GenBank/DDBJ databases">
        <title>Vibrio nov. sp., novel gut bacterium isolated from Yellow Sea oyster.</title>
        <authorList>
            <person name="Muhammad N."/>
            <person name="Nguyen T.H."/>
            <person name="Lee Y.-J."/>
            <person name="Ko J."/>
            <person name="Kim S.-G."/>
        </authorList>
    </citation>
    <scope>NUCLEOTIDE SEQUENCE</scope>
    <source>
        <strain evidence="2">OG9-811</strain>
    </source>
</reference>
<keyword evidence="1" id="KW-0812">Transmembrane</keyword>
<keyword evidence="3" id="KW-1185">Reference proteome</keyword>
<dbReference type="Pfam" id="PF05137">
    <property type="entry name" value="PilN"/>
    <property type="match status" value="1"/>
</dbReference>
<feature type="transmembrane region" description="Helical" evidence="1">
    <location>
        <begin position="20"/>
        <end position="42"/>
    </location>
</feature>
<dbReference type="KEGG" id="vos:KNV97_20135"/>